<dbReference type="Pfam" id="PF00120">
    <property type="entry name" value="Gln-synt_C"/>
    <property type="match status" value="1"/>
</dbReference>
<dbReference type="InterPro" id="IPR014746">
    <property type="entry name" value="Gln_synth/guanido_kin_cat_dom"/>
</dbReference>
<accession>A0A2U9IBJ5</accession>
<dbReference type="PANTHER" id="PTHR43785:SF12">
    <property type="entry name" value="TYPE-1 GLUTAMINE SYNTHETASE 2"/>
    <property type="match status" value="1"/>
</dbReference>
<dbReference type="GO" id="GO:0004356">
    <property type="term" value="F:glutamine synthetase activity"/>
    <property type="evidence" value="ECO:0007669"/>
    <property type="project" value="InterPro"/>
</dbReference>
<dbReference type="RefSeq" id="WP_110269264.1">
    <property type="nucleotide sequence ID" value="NZ_CP029289.2"/>
</dbReference>
<dbReference type="EMBL" id="CP029289">
    <property type="protein sequence ID" value="AWR93380.1"/>
    <property type="molecule type" value="Genomic_DNA"/>
</dbReference>
<evidence type="ECO:0000313" key="6">
    <source>
        <dbReference type="Proteomes" id="UP000248044"/>
    </source>
</evidence>
<keyword evidence="1" id="KW-0436">Ligase</keyword>
<dbReference type="AlphaFoldDB" id="A0A2U9IBJ5"/>
<dbReference type="Gene3D" id="3.10.20.70">
    <property type="entry name" value="Glutamine synthetase, N-terminal domain"/>
    <property type="match status" value="1"/>
</dbReference>
<dbReference type="PANTHER" id="PTHR43785">
    <property type="entry name" value="GAMMA-GLUTAMYLPUTRESCINE SYNTHETASE"/>
    <property type="match status" value="1"/>
</dbReference>
<dbReference type="SUPFAM" id="SSF54368">
    <property type="entry name" value="Glutamine synthetase, N-terminal domain"/>
    <property type="match status" value="1"/>
</dbReference>
<dbReference type="GeneID" id="36830671"/>
<comment type="similarity">
    <text evidence="2 3">Belongs to the glutamine synthetase family.</text>
</comment>
<dbReference type="InterPro" id="IPR036651">
    <property type="entry name" value="Gln_synt_N_sf"/>
</dbReference>
<dbReference type="KEGG" id="abri:DFR85_00905"/>
<protein>
    <submittedName>
        <fullName evidence="5">Glutamine synthetase</fullName>
    </submittedName>
</protein>
<evidence type="ECO:0000256" key="1">
    <source>
        <dbReference type="ARBA" id="ARBA00022598"/>
    </source>
</evidence>
<dbReference type="OrthoDB" id="36124at2157"/>
<dbReference type="SUPFAM" id="SSF55931">
    <property type="entry name" value="Glutamine synthetase/guanido kinase"/>
    <property type="match status" value="1"/>
</dbReference>
<evidence type="ECO:0000256" key="2">
    <source>
        <dbReference type="PROSITE-ProRule" id="PRU01331"/>
    </source>
</evidence>
<keyword evidence="6" id="KW-1185">Reference proteome</keyword>
<reference evidence="5 6" key="1">
    <citation type="submission" date="2018-05" db="EMBL/GenBank/DDBJ databases">
        <title>Complete Genome Sequences of Extremely Thermoacidophilic, Metal-Mobilizing Type-Strain Members of the Archaeal Family Sulfolobaceae: Acidianus brierleyi DSM-1651T, Acidianus sulfidivorans DSM-18786T, Metallosphaera hakonensis DSM-7519T, and Metallosphaera prunae DSM-10039T.</title>
        <authorList>
            <person name="Counts J.A."/>
            <person name="Kelly R.M."/>
        </authorList>
    </citation>
    <scope>NUCLEOTIDE SEQUENCE [LARGE SCALE GENOMIC DNA]</scope>
    <source>
        <strain evidence="5 6">DSM 1651</strain>
    </source>
</reference>
<evidence type="ECO:0000256" key="3">
    <source>
        <dbReference type="RuleBase" id="RU000384"/>
    </source>
</evidence>
<dbReference type="PROSITE" id="PS51987">
    <property type="entry name" value="GS_CATALYTIC"/>
    <property type="match status" value="1"/>
</dbReference>
<name>A0A2U9IBJ5_9CREN</name>
<organism evidence="5 6">
    <name type="scientific">Acidianus brierleyi</name>
    <dbReference type="NCBI Taxonomy" id="41673"/>
    <lineage>
        <taxon>Archaea</taxon>
        <taxon>Thermoproteota</taxon>
        <taxon>Thermoprotei</taxon>
        <taxon>Sulfolobales</taxon>
        <taxon>Sulfolobaceae</taxon>
        <taxon>Acidianus</taxon>
    </lineage>
</organism>
<evidence type="ECO:0000259" key="4">
    <source>
        <dbReference type="PROSITE" id="PS51987"/>
    </source>
</evidence>
<gene>
    <name evidence="5" type="ORF">DFR85_00905</name>
</gene>
<dbReference type="Gene3D" id="3.30.590.10">
    <property type="entry name" value="Glutamine synthetase/guanido kinase, catalytic domain"/>
    <property type="match status" value="1"/>
</dbReference>
<feature type="domain" description="GS catalytic" evidence="4">
    <location>
        <begin position="109"/>
        <end position="427"/>
    </location>
</feature>
<dbReference type="InterPro" id="IPR008146">
    <property type="entry name" value="Gln_synth_cat_dom"/>
</dbReference>
<evidence type="ECO:0000313" key="5">
    <source>
        <dbReference type="EMBL" id="AWR93380.1"/>
    </source>
</evidence>
<sequence length="427" mass="48370">MSRDDVIETLKSGRIDYVRVEFIDILGNVRGRSLRRAEFENLILKEEGVPYPESLVLLDYKDAPIKTRYEDIIAQPDPSTFVVLPYLERTARVLSYLTYPDLTPSQYCSRGLLRKATQKLEEVGYKLNVAFEPTFYLLKSDDGNIIPADYGKAFSPEGLMEEQGFLRDMIKSLEQVGVQVEMVNKHYGPGQYEITFSNKEALQASDSLVTAREVIRDVARIYNTFATYMPKPFSDKPGSSMDIYFSLEGIDGKKAIDTNDTKGLGLSKSAYSFIAGIMEHLSGILAFAAPTINSYKRFKEIITPTLPGIGTERHYIIRIPSNFRDTNLLEFRLADPLSNSYLLLSSIIFSGIDGIEKNLDIEPNAIMGNIPTNINEALEKLDKDNYLKYTLGSDLISSFIELKKREVENYESYITDWELDAYLKAGW</sequence>
<dbReference type="Proteomes" id="UP000248044">
    <property type="component" value="Chromosome"/>
</dbReference>
<proteinExistence type="inferred from homology"/>
<dbReference type="SMART" id="SM01230">
    <property type="entry name" value="Gln-synt_C"/>
    <property type="match status" value="1"/>
</dbReference>
<dbReference type="GO" id="GO:0006542">
    <property type="term" value="P:glutamine biosynthetic process"/>
    <property type="evidence" value="ECO:0007669"/>
    <property type="project" value="InterPro"/>
</dbReference>